<feature type="non-terminal residue" evidence="2">
    <location>
        <position position="1"/>
    </location>
</feature>
<feature type="compositionally biased region" description="Low complexity" evidence="1">
    <location>
        <begin position="20"/>
        <end position="35"/>
    </location>
</feature>
<feature type="region of interest" description="Disordered" evidence="1">
    <location>
        <begin position="1"/>
        <end position="54"/>
    </location>
</feature>
<organism evidence="2">
    <name type="scientific">Tanacetum cinerariifolium</name>
    <name type="common">Dalmatian daisy</name>
    <name type="synonym">Chrysanthemum cinerariifolium</name>
    <dbReference type="NCBI Taxonomy" id="118510"/>
    <lineage>
        <taxon>Eukaryota</taxon>
        <taxon>Viridiplantae</taxon>
        <taxon>Streptophyta</taxon>
        <taxon>Embryophyta</taxon>
        <taxon>Tracheophyta</taxon>
        <taxon>Spermatophyta</taxon>
        <taxon>Magnoliopsida</taxon>
        <taxon>eudicotyledons</taxon>
        <taxon>Gunneridae</taxon>
        <taxon>Pentapetalae</taxon>
        <taxon>asterids</taxon>
        <taxon>campanulids</taxon>
        <taxon>Asterales</taxon>
        <taxon>Asteraceae</taxon>
        <taxon>Asteroideae</taxon>
        <taxon>Anthemideae</taxon>
        <taxon>Anthemidinae</taxon>
        <taxon>Tanacetum</taxon>
    </lineage>
</organism>
<feature type="compositionally biased region" description="Pro residues" evidence="1">
    <location>
        <begin position="36"/>
        <end position="48"/>
    </location>
</feature>
<sequence length="118" mass="13002">EQSIPFPTPPSPPPQPPQDIPSTSQVQQTPSQSPQVQPPSPQTQPQPQPQQAVDFPMSHLQEAIDACVSLTRRVENLKYDKDDAVVLKDDKEENKEVADAVKDVEKAKVDKSAQVQGR</sequence>
<feature type="compositionally biased region" description="Pro residues" evidence="1">
    <location>
        <begin position="1"/>
        <end position="19"/>
    </location>
</feature>
<dbReference type="EMBL" id="BKCJ011376152">
    <property type="protein sequence ID" value="GFD27331.1"/>
    <property type="molecule type" value="Genomic_DNA"/>
</dbReference>
<accession>A0A699V0A4</accession>
<protein>
    <submittedName>
        <fullName evidence="2">Uncharacterized protein</fullName>
    </submittedName>
</protein>
<dbReference type="AlphaFoldDB" id="A0A699V0A4"/>
<name>A0A699V0A4_TANCI</name>
<evidence type="ECO:0000256" key="1">
    <source>
        <dbReference type="SAM" id="MobiDB-lite"/>
    </source>
</evidence>
<comment type="caution">
    <text evidence="2">The sequence shown here is derived from an EMBL/GenBank/DDBJ whole genome shotgun (WGS) entry which is preliminary data.</text>
</comment>
<reference evidence="2" key="1">
    <citation type="journal article" date="2019" name="Sci. Rep.">
        <title>Draft genome of Tanacetum cinerariifolium, the natural source of mosquito coil.</title>
        <authorList>
            <person name="Yamashiro T."/>
            <person name="Shiraishi A."/>
            <person name="Satake H."/>
            <person name="Nakayama K."/>
        </authorList>
    </citation>
    <scope>NUCLEOTIDE SEQUENCE</scope>
</reference>
<proteinExistence type="predicted"/>
<gene>
    <name evidence="2" type="ORF">Tci_899300</name>
</gene>
<evidence type="ECO:0000313" key="2">
    <source>
        <dbReference type="EMBL" id="GFD27331.1"/>
    </source>
</evidence>